<dbReference type="SMART" id="SM00369">
    <property type="entry name" value="LRR_TYP"/>
    <property type="match status" value="6"/>
</dbReference>
<dbReference type="InterPro" id="IPR046956">
    <property type="entry name" value="RLP23-like"/>
</dbReference>
<sequence>MGNLTYLDLNTNRFCGLIPHQLGNLSGLRYLDLGYNHLYAYNLHWMSSLSSIQYLNLSYADLHTKVDWLQIMSKFSSLSELFLYYCQLDSLNPSLGFVNFTSIRIHHLSYNLFDHEIPNWLSNLTSLIQLGLTYNSLKGEIPPSIFNFQNLEYLTLGFNKLTGKIPESLGKLKRLMHLDLQGENHFQVTIPLWIGQMTSLRVLHLRSNGFKGHIPLQICQLSSLMVLDLANNSLLGPIPKCLNNISALKIPNTRDFVYFDNETLRYDWYVENLVLVPKGNELKYEETLRYVRIIDLSSNNLSGSIPIEISLLLELRFLNLSRNQLVGKILEKIGSMIGLESIDFSRNHLSGKIPPSMSKLTFLCHLDLSYNNFLGRIPSSTQLQTFDALSYTGNPQLCGVPLAKNCTVDKEPSNRTPIGKTEDHSENYSFYMGSEVGFIVGFWAVCGVLFFKRNWRHAYLVFLDVIKDWVYVTIVVNVNCFLEKLRSCRRHHYLL</sequence>
<dbReference type="InterPro" id="IPR032675">
    <property type="entry name" value="LRR_dom_sf"/>
</dbReference>
<evidence type="ECO:0000256" key="5">
    <source>
        <dbReference type="ARBA" id="ARBA00022692"/>
    </source>
</evidence>
<dbReference type="AlphaFoldDB" id="A0A7N2LN21"/>
<evidence type="ECO:0000256" key="10">
    <source>
        <dbReference type="ARBA" id="ARBA00023170"/>
    </source>
</evidence>
<evidence type="ECO:0000313" key="15">
    <source>
        <dbReference type="Proteomes" id="UP000594261"/>
    </source>
</evidence>
<comment type="similarity">
    <text evidence="2">Belongs to the RLP family.</text>
</comment>
<accession>A0A7N2LN21</accession>
<dbReference type="EnsemblPlants" id="QL05p010005:mrna">
    <property type="protein sequence ID" value="QL05p010005:mrna"/>
    <property type="gene ID" value="QL05p010005"/>
</dbReference>
<evidence type="ECO:0000256" key="4">
    <source>
        <dbReference type="ARBA" id="ARBA00022614"/>
    </source>
</evidence>
<dbReference type="SUPFAM" id="SSF52058">
    <property type="entry name" value="L domain-like"/>
    <property type="match status" value="2"/>
</dbReference>
<dbReference type="PANTHER" id="PTHR48063:SF98">
    <property type="entry name" value="LRR RECEPTOR-LIKE SERINE_THREONINE-PROTEIN KINASE FLS2"/>
    <property type="match status" value="1"/>
</dbReference>
<reference evidence="14" key="2">
    <citation type="submission" date="2021-01" db="UniProtKB">
        <authorList>
            <consortium name="EnsemblPlants"/>
        </authorList>
    </citation>
    <scope>IDENTIFICATION</scope>
</reference>
<dbReference type="Gramene" id="QL05p010005:mrna">
    <property type="protein sequence ID" value="QL05p010005:mrna"/>
    <property type="gene ID" value="QL05p010005"/>
</dbReference>
<evidence type="ECO:0000256" key="11">
    <source>
        <dbReference type="ARBA" id="ARBA00023180"/>
    </source>
</evidence>
<keyword evidence="8 12" id="KW-1133">Transmembrane helix</keyword>
<evidence type="ECO:0000256" key="2">
    <source>
        <dbReference type="ARBA" id="ARBA00009592"/>
    </source>
</evidence>
<protein>
    <recommendedName>
        <fullName evidence="13">Disease resistance R13L4/SHOC-2-like LRR domain-containing protein</fullName>
    </recommendedName>
</protein>
<keyword evidence="15" id="KW-1185">Reference proteome</keyword>
<keyword evidence="11" id="KW-0325">Glycoprotein</keyword>
<dbReference type="Gene3D" id="3.80.10.10">
    <property type="entry name" value="Ribonuclease Inhibitor"/>
    <property type="match status" value="1"/>
</dbReference>
<keyword evidence="10" id="KW-0675">Receptor</keyword>
<reference evidence="14 15" key="1">
    <citation type="journal article" date="2016" name="G3 (Bethesda)">
        <title>First Draft Assembly and Annotation of the Genome of a California Endemic Oak Quercus lobata Nee (Fagaceae).</title>
        <authorList>
            <person name="Sork V.L."/>
            <person name="Fitz-Gibbon S.T."/>
            <person name="Puiu D."/>
            <person name="Crepeau M."/>
            <person name="Gugger P.F."/>
            <person name="Sherman R."/>
            <person name="Stevens K."/>
            <person name="Langley C.H."/>
            <person name="Pellegrini M."/>
            <person name="Salzberg S.L."/>
        </authorList>
    </citation>
    <scope>NUCLEOTIDE SEQUENCE [LARGE SCALE GENOMIC DNA]</scope>
    <source>
        <strain evidence="14 15">cv. SW786</strain>
    </source>
</reference>
<keyword evidence="6" id="KW-0732">Signal</keyword>
<name>A0A7N2LN21_QUELO</name>
<dbReference type="InterPro" id="IPR001611">
    <property type="entry name" value="Leu-rich_rpt"/>
</dbReference>
<evidence type="ECO:0000313" key="14">
    <source>
        <dbReference type="EnsemblPlants" id="QL05p010005:mrna"/>
    </source>
</evidence>
<keyword evidence="9 12" id="KW-0472">Membrane</keyword>
<evidence type="ECO:0000256" key="3">
    <source>
        <dbReference type="ARBA" id="ARBA00022475"/>
    </source>
</evidence>
<dbReference type="InterPro" id="IPR055414">
    <property type="entry name" value="LRR_R13L4/SHOC2-like"/>
</dbReference>
<keyword evidence="5 12" id="KW-0812">Transmembrane</keyword>
<evidence type="ECO:0000256" key="1">
    <source>
        <dbReference type="ARBA" id="ARBA00004251"/>
    </source>
</evidence>
<dbReference type="OMA" id="DEGHNES"/>
<dbReference type="InterPro" id="IPR003591">
    <property type="entry name" value="Leu-rich_rpt_typical-subtyp"/>
</dbReference>
<proteinExistence type="inferred from homology"/>
<dbReference type="Pfam" id="PF13855">
    <property type="entry name" value="LRR_8"/>
    <property type="match status" value="1"/>
</dbReference>
<dbReference type="FunFam" id="3.80.10.10:FF:000041">
    <property type="entry name" value="LRR receptor-like serine/threonine-protein kinase ERECTA"/>
    <property type="match status" value="1"/>
</dbReference>
<evidence type="ECO:0000259" key="13">
    <source>
        <dbReference type="Pfam" id="PF23598"/>
    </source>
</evidence>
<keyword evidence="7" id="KW-0677">Repeat</keyword>
<dbReference type="FunFam" id="3.80.10.10:FF:000213">
    <property type="entry name" value="Tyrosine-sulfated glycopeptide receptor 1"/>
    <property type="match status" value="1"/>
</dbReference>
<keyword evidence="4" id="KW-0433">Leucine-rich repeat</keyword>
<comment type="subcellular location">
    <subcellularLocation>
        <location evidence="1">Cell membrane</location>
        <topology evidence="1">Single-pass type I membrane protein</topology>
    </subcellularLocation>
</comment>
<dbReference type="InParanoid" id="A0A7N2LN21"/>
<dbReference type="Pfam" id="PF00560">
    <property type="entry name" value="LRR_1"/>
    <property type="match status" value="4"/>
</dbReference>
<feature type="domain" description="Disease resistance R13L4/SHOC-2-like LRR" evidence="13">
    <location>
        <begin position="97"/>
        <end position="231"/>
    </location>
</feature>
<dbReference type="Proteomes" id="UP000594261">
    <property type="component" value="Chromosome 5"/>
</dbReference>
<keyword evidence="3" id="KW-1003">Cell membrane</keyword>
<organism evidence="14 15">
    <name type="scientific">Quercus lobata</name>
    <name type="common">Valley oak</name>
    <dbReference type="NCBI Taxonomy" id="97700"/>
    <lineage>
        <taxon>Eukaryota</taxon>
        <taxon>Viridiplantae</taxon>
        <taxon>Streptophyta</taxon>
        <taxon>Embryophyta</taxon>
        <taxon>Tracheophyta</taxon>
        <taxon>Spermatophyta</taxon>
        <taxon>Magnoliopsida</taxon>
        <taxon>eudicotyledons</taxon>
        <taxon>Gunneridae</taxon>
        <taxon>Pentapetalae</taxon>
        <taxon>rosids</taxon>
        <taxon>fabids</taxon>
        <taxon>Fagales</taxon>
        <taxon>Fagaceae</taxon>
        <taxon>Quercus</taxon>
    </lineage>
</organism>
<dbReference type="PANTHER" id="PTHR48063">
    <property type="entry name" value="LRR RECEPTOR-LIKE KINASE"/>
    <property type="match status" value="1"/>
</dbReference>
<dbReference type="EMBL" id="LRBV02000005">
    <property type="status" value="NOT_ANNOTATED_CDS"/>
    <property type="molecule type" value="Genomic_DNA"/>
</dbReference>
<evidence type="ECO:0000256" key="6">
    <source>
        <dbReference type="ARBA" id="ARBA00022729"/>
    </source>
</evidence>
<evidence type="ECO:0000256" key="12">
    <source>
        <dbReference type="SAM" id="Phobius"/>
    </source>
</evidence>
<dbReference type="GO" id="GO:0005886">
    <property type="term" value="C:plasma membrane"/>
    <property type="evidence" value="ECO:0007669"/>
    <property type="project" value="UniProtKB-SubCell"/>
</dbReference>
<evidence type="ECO:0000256" key="7">
    <source>
        <dbReference type="ARBA" id="ARBA00022737"/>
    </source>
</evidence>
<evidence type="ECO:0000256" key="8">
    <source>
        <dbReference type="ARBA" id="ARBA00022989"/>
    </source>
</evidence>
<dbReference type="Pfam" id="PF23598">
    <property type="entry name" value="LRR_14"/>
    <property type="match status" value="1"/>
</dbReference>
<evidence type="ECO:0000256" key="9">
    <source>
        <dbReference type="ARBA" id="ARBA00023136"/>
    </source>
</evidence>
<feature type="transmembrane region" description="Helical" evidence="12">
    <location>
        <begin position="428"/>
        <end position="451"/>
    </location>
</feature>